<evidence type="ECO:0000313" key="1">
    <source>
        <dbReference type="Proteomes" id="UP000095287"/>
    </source>
</evidence>
<protein>
    <submittedName>
        <fullName evidence="2">SERPIN domain-containing protein</fullName>
    </submittedName>
</protein>
<evidence type="ECO:0000313" key="2">
    <source>
        <dbReference type="WBParaSite" id="L893_g19959.t1"/>
    </source>
</evidence>
<reference evidence="2" key="1">
    <citation type="submission" date="2016-11" db="UniProtKB">
        <authorList>
            <consortium name="WormBaseParasite"/>
        </authorList>
    </citation>
    <scope>IDENTIFICATION</scope>
</reference>
<keyword evidence="1" id="KW-1185">Reference proteome</keyword>
<dbReference type="AlphaFoldDB" id="A0A1I7YUG9"/>
<dbReference type="WBParaSite" id="L893_g19959.t1">
    <property type="protein sequence ID" value="L893_g19959.t1"/>
    <property type="gene ID" value="L893_g19959"/>
</dbReference>
<accession>A0A1I7YUG9</accession>
<proteinExistence type="predicted"/>
<dbReference type="Proteomes" id="UP000095287">
    <property type="component" value="Unplaced"/>
</dbReference>
<sequence length="285" mass="33684">MYTIVHPIIKAKCTFHTSTRRYLKLCKFPLQYIDVIRQNMVPATVISNIPQDISRRFPYIVGTSNSSWEFVYPELQVTLSKRPSAARSFKSRLIKIFYEWNQNLKLKVARNLLGVNVNEEEIFEGSRVVLETICQHIYKKDVRKLNSYAGFVNNGFIDELDKSVANLTPYEREVFNISRKDIIDFNNDFSRQSVTIGKFYMYPEHTTLRYSVILHGFYKMKLLSDSVKKFQLYVGSDERNIKQANLPRNYGYSYPRFMTFYLDFVYSPAEDGQFLELYNFHYGIR</sequence>
<name>A0A1I7YUG9_9BILA</name>
<organism evidence="1 2">
    <name type="scientific">Steinernema glaseri</name>
    <dbReference type="NCBI Taxonomy" id="37863"/>
    <lineage>
        <taxon>Eukaryota</taxon>
        <taxon>Metazoa</taxon>
        <taxon>Ecdysozoa</taxon>
        <taxon>Nematoda</taxon>
        <taxon>Chromadorea</taxon>
        <taxon>Rhabditida</taxon>
        <taxon>Tylenchina</taxon>
        <taxon>Panagrolaimomorpha</taxon>
        <taxon>Strongyloidoidea</taxon>
        <taxon>Steinernematidae</taxon>
        <taxon>Steinernema</taxon>
    </lineage>
</organism>